<dbReference type="SUPFAM" id="SSF55961">
    <property type="entry name" value="Bet v1-like"/>
    <property type="match status" value="1"/>
</dbReference>
<accession>A0A1M4S1G4</accession>
<dbReference type="Gene3D" id="1.10.1780.10">
    <property type="entry name" value="Clp, N-terminal domain"/>
    <property type="match status" value="1"/>
</dbReference>
<dbReference type="InterPro" id="IPR036628">
    <property type="entry name" value="Clp_N_dom_sf"/>
</dbReference>
<name>A0A1M4S1G4_9ACTO</name>
<dbReference type="Pfam" id="PF02861">
    <property type="entry name" value="Clp_N"/>
    <property type="match status" value="1"/>
</dbReference>
<sequence length="325" mass="35315">MTISSRTHLWSWISYARHEAGRLQHPEIDIDHLLLGLLAQGGEAAALLGTHGVTLANARRAMYEVSAADLATLGIDATAIPASLQSPGQEAQRLANLGDIPLSGQAQQFAGDRRNDFSTSLSALKSLLETEGGTPMRILAHLDVDTERLHADLATHDGGHLRSPGVTKVDRGLLPETPSGALCLRRFISAPPVLVHAVLADPGMLTGWAVLPTEVREQRLDGIVSMHRSRNGSRHLDLRWRHLELGTDVVCWVKTILTGPYDGQTHSYDSFVLRPAPGGCELTFTRAYRVWRLSGRLLHPVTRRLTRIGMVNAFGAIARTVAASL</sequence>
<dbReference type="OrthoDB" id="3252657at2"/>
<evidence type="ECO:0000313" key="2">
    <source>
        <dbReference type="EMBL" id="SHE26009.1"/>
    </source>
</evidence>
<reference evidence="3" key="1">
    <citation type="submission" date="2016-09" db="EMBL/GenBank/DDBJ databases">
        <authorList>
            <person name="Strepis N."/>
        </authorList>
    </citation>
    <scope>NUCLEOTIDE SEQUENCE [LARGE SCALE GENOMIC DNA]</scope>
</reference>
<organism evidence="2 3">
    <name type="scientific">Actinomyces glycerinitolerans</name>
    <dbReference type="NCBI Taxonomy" id="1892869"/>
    <lineage>
        <taxon>Bacteria</taxon>
        <taxon>Bacillati</taxon>
        <taxon>Actinomycetota</taxon>
        <taxon>Actinomycetes</taxon>
        <taxon>Actinomycetales</taxon>
        <taxon>Actinomycetaceae</taxon>
        <taxon>Actinomyces</taxon>
    </lineage>
</organism>
<evidence type="ECO:0000259" key="1">
    <source>
        <dbReference type="Pfam" id="PF02861"/>
    </source>
</evidence>
<protein>
    <recommendedName>
        <fullName evidence="1">Clp R domain-containing protein</fullName>
    </recommendedName>
</protein>
<feature type="domain" description="Clp R" evidence="1">
    <location>
        <begin position="8"/>
        <end position="63"/>
    </location>
</feature>
<proteinExistence type="predicted"/>
<dbReference type="RefSeq" id="WP_083565863.1">
    <property type="nucleotide sequence ID" value="NZ_FQTT01000012.1"/>
</dbReference>
<dbReference type="EMBL" id="FQTT01000012">
    <property type="protein sequence ID" value="SHE26009.1"/>
    <property type="molecule type" value="Genomic_DNA"/>
</dbReference>
<gene>
    <name evidence="2" type="ORF">ACGLYG10_2250</name>
</gene>
<keyword evidence="3" id="KW-1185">Reference proteome</keyword>
<dbReference type="InterPro" id="IPR004176">
    <property type="entry name" value="Clp_R_N"/>
</dbReference>
<evidence type="ECO:0000313" key="3">
    <source>
        <dbReference type="Proteomes" id="UP000184291"/>
    </source>
</evidence>
<dbReference type="AlphaFoldDB" id="A0A1M4S1G4"/>
<dbReference type="Proteomes" id="UP000184291">
    <property type="component" value="Unassembled WGS sequence"/>
</dbReference>
<dbReference type="SUPFAM" id="SSF81923">
    <property type="entry name" value="Double Clp-N motif"/>
    <property type="match status" value="1"/>
</dbReference>